<dbReference type="GO" id="GO:0008270">
    <property type="term" value="F:zinc ion binding"/>
    <property type="evidence" value="ECO:0007669"/>
    <property type="project" value="UniProtKB-KW"/>
</dbReference>
<dbReference type="PROSITE" id="PS50865">
    <property type="entry name" value="ZF_MYND_2"/>
    <property type="match status" value="1"/>
</dbReference>
<proteinExistence type="predicted"/>
<keyword evidence="7" id="KW-1185">Reference proteome</keyword>
<dbReference type="OrthoDB" id="538354at2759"/>
<gene>
    <name evidence="6" type="ORF">C2E21_5663</name>
</gene>
<evidence type="ECO:0000259" key="5">
    <source>
        <dbReference type="PROSITE" id="PS50865"/>
    </source>
</evidence>
<keyword evidence="3" id="KW-0862">Zinc</keyword>
<keyword evidence="2 4" id="KW-0863">Zinc-finger</keyword>
<feature type="domain" description="MYND-type" evidence="5">
    <location>
        <begin position="241"/>
        <end position="280"/>
    </location>
</feature>
<dbReference type="AlphaFoldDB" id="A0A2P6TNC9"/>
<protein>
    <submittedName>
        <fullName evidence="6">Ubiquitin carboxyl-terminal hydrolase 18-like</fullName>
    </submittedName>
</protein>
<dbReference type="SUPFAM" id="SSF144232">
    <property type="entry name" value="HIT/MYND zinc finger-like"/>
    <property type="match status" value="1"/>
</dbReference>
<name>A0A2P6TNC9_CHLSO</name>
<evidence type="ECO:0000256" key="3">
    <source>
        <dbReference type="ARBA" id="ARBA00022833"/>
    </source>
</evidence>
<keyword evidence="1" id="KW-0479">Metal-binding</keyword>
<dbReference type="Pfam" id="PF01753">
    <property type="entry name" value="zf-MYND"/>
    <property type="match status" value="1"/>
</dbReference>
<comment type="caution">
    <text evidence="6">The sequence shown here is derived from an EMBL/GenBank/DDBJ whole genome shotgun (WGS) entry which is preliminary data.</text>
</comment>
<evidence type="ECO:0000256" key="1">
    <source>
        <dbReference type="ARBA" id="ARBA00022723"/>
    </source>
</evidence>
<reference evidence="6 7" key="1">
    <citation type="journal article" date="2018" name="Plant J.">
        <title>Genome sequences of Chlorella sorokiniana UTEX 1602 and Micractinium conductrix SAG 241.80: implications to maltose excretion by a green alga.</title>
        <authorList>
            <person name="Arriola M.B."/>
            <person name="Velmurugan N."/>
            <person name="Zhang Y."/>
            <person name="Plunkett M.H."/>
            <person name="Hondzo H."/>
            <person name="Barney B.M."/>
        </authorList>
    </citation>
    <scope>NUCLEOTIDE SEQUENCE [LARGE SCALE GENOMIC DNA]</scope>
    <source>
        <strain evidence="7">UTEX 1602</strain>
    </source>
</reference>
<dbReference type="EMBL" id="LHPG02000010">
    <property type="protein sequence ID" value="PRW50838.1"/>
    <property type="molecule type" value="Genomic_DNA"/>
</dbReference>
<dbReference type="PROSITE" id="PS01360">
    <property type="entry name" value="ZF_MYND_1"/>
    <property type="match status" value="1"/>
</dbReference>
<sequence length="291" mass="31288">MAARDNWKAVLIASRAACSWLEEGSVAADMADALDSLGCWPGCTPTQLRCAAGVLRLFAANQVAGQTAVESEQRRKGAEEAAEAVEVVRLLIALDPESARYRYLLSAAFQDYDSDAQMGALRDALDLAECTKCHYHAALCCYELAHCTVDAKPGHYSIEEVEALLQRGDDQFKCVKAWCSANMRATAKFEATYPRSSVAQRRQVAAMLGPLGASVLGPQPNICCVVAQPSARGAPLPDSRCSGCGRRSGEVKRCGRCKTAVYCSVECQRSHWAAGHKHECAQLAAKQGQGQ</sequence>
<evidence type="ECO:0000313" key="7">
    <source>
        <dbReference type="Proteomes" id="UP000239899"/>
    </source>
</evidence>
<dbReference type="InterPro" id="IPR002893">
    <property type="entry name" value="Znf_MYND"/>
</dbReference>
<dbReference type="Gene3D" id="6.10.140.2220">
    <property type="match status" value="1"/>
</dbReference>
<evidence type="ECO:0000256" key="4">
    <source>
        <dbReference type="PROSITE-ProRule" id="PRU00134"/>
    </source>
</evidence>
<dbReference type="GO" id="GO:0016787">
    <property type="term" value="F:hydrolase activity"/>
    <property type="evidence" value="ECO:0007669"/>
    <property type="project" value="UniProtKB-KW"/>
</dbReference>
<evidence type="ECO:0000313" key="6">
    <source>
        <dbReference type="EMBL" id="PRW50838.1"/>
    </source>
</evidence>
<organism evidence="6 7">
    <name type="scientific">Chlorella sorokiniana</name>
    <name type="common">Freshwater green alga</name>
    <dbReference type="NCBI Taxonomy" id="3076"/>
    <lineage>
        <taxon>Eukaryota</taxon>
        <taxon>Viridiplantae</taxon>
        <taxon>Chlorophyta</taxon>
        <taxon>core chlorophytes</taxon>
        <taxon>Trebouxiophyceae</taxon>
        <taxon>Chlorellales</taxon>
        <taxon>Chlorellaceae</taxon>
        <taxon>Chlorella clade</taxon>
        <taxon>Chlorella</taxon>
    </lineage>
</organism>
<dbReference type="STRING" id="3076.A0A2P6TNC9"/>
<evidence type="ECO:0000256" key="2">
    <source>
        <dbReference type="ARBA" id="ARBA00022771"/>
    </source>
</evidence>
<dbReference type="Proteomes" id="UP000239899">
    <property type="component" value="Unassembled WGS sequence"/>
</dbReference>
<accession>A0A2P6TNC9</accession>